<feature type="transmembrane region" description="Helical" evidence="1">
    <location>
        <begin position="135"/>
        <end position="155"/>
    </location>
</feature>
<proteinExistence type="predicted"/>
<keyword evidence="1" id="KW-0472">Membrane</keyword>
<dbReference type="EMBL" id="HBFQ01025518">
    <property type="protein sequence ID" value="CAD8843728.1"/>
    <property type="molecule type" value="Transcribed_RNA"/>
</dbReference>
<name>A0A7S1A6R6_NOCSC</name>
<keyword evidence="1" id="KW-1133">Transmembrane helix</keyword>
<gene>
    <name evidence="3" type="ORF">NSCI0253_LOCUS18078</name>
</gene>
<evidence type="ECO:0000256" key="1">
    <source>
        <dbReference type="SAM" id="Phobius"/>
    </source>
</evidence>
<keyword evidence="2" id="KW-0732">Signal</keyword>
<sequence length="285" mass="32477">MCRAPRSIRSRLLPTQLLYLAFSDICFLLASIPSAVVNHHMTNSVSDHWNGVLCEASVGLLSFWRNVSLSIEMHIAISFALESYRWRMGMFSRILRFIWIPSFVSSCCSFLFYPWHYVRLIGACAPRDHAFVADPYSILMMSSCICVCTVSYVLVARRSRKRESPESVQGVVSRRVDLYIVNALVTYSLTLIVYLDSRLYHVDAVRLTSFSMENLGGLINVLTYVLQSRYANVLLENPHVMVRSPRAAPLRPEYNVDIGHESIMEFSCDCPSNGHSPRSRYDPTQ</sequence>
<feature type="signal peptide" evidence="2">
    <location>
        <begin position="1"/>
        <end position="23"/>
    </location>
</feature>
<evidence type="ECO:0008006" key="4">
    <source>
        <dbReference type="Google" id="ProtNLM"/>
    </source>
</evidence>
<keyword evidence="1" id="KW-0812">Transmembrane</keyword>
<dbReference type="CDD" id="cd00637">
    <property type="entry name" value="7tm_classA_rhodopsin-like"/>
    <property type="match status" value="1"/>
</dbReference>
<evidence type="ECO:0000256" key="2">
    <source>
        <dbReference type="SAM" id="SignalP"/>
    </source>
</evidence>
<dbReference type="AlphaFoldDB" id="A0A7S1A6R6"/>
<evidence type="ECO:0000313" key="3">
    <source>
        <dbReference type="EMBL" id="CAD8843728.1"/>
    </source>
</evidence>
<reference evidence="3" key="1">
    <citation type="submission" date="2021-01" db="EMBL/GenBank/DDBJ databases">
        <authorList>
            <person name="Corre E."/>
            <person name="Pelletier E."/>
            <person name="Niang G."/>
            <person name="Scheremetjew M."/>
            <person name="Finn R."/>
            <person name="Kale V."/>
            <person name="Holt S."/>
            <person name="Cochrane G."/>
            <person name="Meng A."/>
            <person name="Brown T."/>
            <person name="Cohen L."/>
        </authorList>
    </citation>
    <scope>NUCLEOTIDE SEQUENCE</scope>
</reference>
<organism evidence="3">
    <name type="scientific">Noctiluca scintillans</name>
    <name type="common">Sea sparkle</name>
    <name type="synonym">Red tide dinoflagellate</name>
    <dbReference type="NCBI Taxonomy" id="2966"/>
    <lineage>
        <taxon>Eukaryota</taxon>
        <taxon>Sar</taxon>
        <taxon>Alveolata</taxon>
        <taxon>Dinophyceae</taxon>
        <taxon>Noctilucales</taxon>
        <taxon>Noctilucaceae</taxon>
        <taxon>Noctiluca</taxon>
    </lineage>
</organism>
<feature type="chain" id="PRO_5030851966" description="G-protein coupled receptors family 1 profile domain-containing protein" evidence="2">
    <location>
        <begin position="24"/>
        <end position="285"/>
    </location>
</feature>
<protein>
    <recommendedName>
        <fullName evidence="4">G-protein coupled receptors family 1 profile domain-containing protein</fullName>
    </recommendedName>
</protein>
<dbReference type="Gene3D" id="1.20.1070.10">
    <property type="entry name" value="Rhodopsin 7-helix transmembrane proteins"/>
    <property type="match status" value="1"/>
</dbReference>
<accession>A0A7S1A6R6</accession>
<feature type="transmembrane region" description="Helical" evidence="1">
    <location>
        <begin position="12"/>
        <end position="32"/>
    </location>
</feature>
<feature type="transmembrane region" description="Helical" evidence="1">
    <location>
        <begin position="94"/>
        <end position="115"/>
    </location>
</feature>
<feature type="transmembrane region" description="Helical" evidence="1">
    <location>
        <begin position="176"/>
        <end position="195"/>
    </location>
</feature>
<dbReference type="SUPFAM" id="SSF81321">
    <property type="entry name" value="Family A G protein-coupled receptor-like"/>
    <property type="match status" value="1"/>
</dbReference>